<evidence type="ECO:0000256" key="3">
    <source>
        <dbReference type="ARBA" id="ARBA00023082"/>
    </source>
</evidence>
<dbReference type="SUPFAM" id="SSF88946">
    <property type="entry name" value="Sigma2 domain of RNA polymerase sigma factors"/>
    <property type="match status" value="1"/>
</dbReference>
<dbReference type="PANTHER" id="PTHR43133">
    <property type="entry name" value="RNA POLYMERASE ECF-TYPE SIGMA FACTO"/>
    <property type="match status" value="1"/>
</dbReference>
<dbReference type="InterPro" id="IPR036388">
    <property type="entry name" value="WH-like_DNA-bd_sf"/>
</dbReference>
<proteinExistence type="inferred from homology"/>
<dbReference type="SUPFAM" id="SSF88659">
    <property type="entry name" value="Sigma3 and sigma4 domains of RNA polymerase sigma factors"/>
    <property type="match status" value="1"/>
</dbReference>
<feature type="domain" description="RNA polymerase sigma-70 region 2" evidence="5">
    <location>
        <begin position="6"/>
        <end position="72"/>
    </location>
</feature>
<dbReference type="GO" id="GO:0016987">
    <property type="term" value="F:sigma factor activity"/>
    <property type="evidence" value="ECO:0007669"/>
    <property type="project" value="UniProtKB-KW"/>
</dbReference>
<dbReference type="PANTHER" id="PTHR43133:SF51">
    <property type="entry name" value="RNA POLYMERASE SIGMA FACTOR"/>
    <property type="match status" value="1"/>
</dbReference>
<keyword evidence="2" id="KW-0805">Transcription regulation</keyword>
<comment type="caution">
    <text evidence="7">The sequence shown here is derived from an EMBL/GenBank/DDBJ whole genome shotgun (WGS) entry which is preliminary data.</text>
</comment>
<dbReference type="AlphaFoldDB" id="A0A9D1PGT1"/>
<reference evidence="7" key="2">
    <citation type="submission" date="2021-04" db="EMBL/GenBank/DDBJ databases">
        <authorList>
            <person name="Gilroy R."/>
        </authorList>
    </citation>
    <scope>NUCLEOTIDE SEQUENCE</scope>
    <source>
        <strain evidence="7">CHK193-4272</strain>
    </source>
</reference>
<organism evidence="7 8">
    <name type="scientific">Candidatus Butyricicoccus avistercoris</name>
    <dbReference type="NCBI Taxonomy" id="2838518"/>
    <lineage>
        <taxon>Bacteria</taxon>
        <taxon>Bacillati</taxon>
        <taxon>Bacillota</taxon>
        <taxon>Clostridia</taxon>
        <taxon>Eubacteriales</taxon>
        <taxon>Butyricicoccaceae</taxon>
        <taxon>Butyricicoccus</taxon>
    </lineage>
</organism>
<evidence type="ECO:0000256" key="1">
    <source>
        <dbReference type="ARBA" id="ARBA00010641"/>
    </source>
</evidence>
<dbReference type="Pfam" id="PF04542">
    <property type="entry name" value="Sigma70_r2"/>
    <property type="match status" value="1"/>
</dbReference>
<sequence>MINEYIRQYGKRLYGLCMVLCKNKYDADDLYQDTWLKVVKYINQYDNSHEFEPWLTKICVNTYKNTWRRISRSPIFNSFNSSEEKDAIINNIADIQKNDYSDLHSAIDNLPDKFRLAVILFYFEDMDISKVAKVMSIPQGTVKSRLSKARKILREELKDETDLRF</sequence>
<evidence type="ECO:0000256" key="4">
    <source>
        <dbReference type="ARBA" id="ARBA00023163"/>
    </source>
</evidence>
<evidence type="ECO:0000313" key="8">
    <source>
        <dbReference type="Proteomes" id="UP000886808"/>
    </source>
</evidence>
<dbReference type="Pfam" id="PF08281">
    <property type="entry name" value="Sigma70_r4_2"/>
    <property type="match status" value="1"/>
</dbReference>
<accession>A0A9D1PGT1</accession>
<dbReference type="InterPro" id="IPR013249">
    <property type="entry name" value="RNA_pol_sigma70_r4_t2"/>
</dbReference>
<feature type="domain" description="RNA polymerase sigma factor 70 region 4 type 2" evidence="6">
    <location>
        <begin position="102"/>
        <end position="152"/>
    </location>
</feature>
<keyword evidence="3" id="KW-0731">Sigma factor</keyword>
<dbReference type="EMBL" id="DXIE01000022">
    <property type="protein sequence ID" value="HIV61833.1"/>
    <property type="molecule type" value="Genomic_DNA"/>
</dbReference>
<name>A0A9D1PGT1_9FIRM</name>
<protein>
    <submittedName>
        <fullName evidence="7">Sigma-70 family RNA polymerase sigma factor</fullName>
    </submittedName>
</protein>
<dbReference type="InterPro" id="IPR039425">
    <property type="entry name" value="RNA_pol_sigma-70-like"/>
</dbReference>
<dbReference type="InterPro" id="IPR013324">
    <property type="entry name" value="RNA_pol_sigma_r3/r4-like"/>
</dbReference>
<reference evidence="7" key="1">
    <citation type="journal article" date="2021" name="PeerJ">
        <title>Extensive microbial diversity within the chicken gut microbiome revealed by metagenomics and culture.</title>
        <authorList>
            <person name="Gilroy R."/>
            <person name="Ravi A."/>
            <person name="Getino M."/>
            <person name="Pursley I."/>
            <person name="Horton D.L."/>
            <person name="Alikhan N.F."/>
            <person name="Baker D."/>
            <person name="Gharbi K."/>
            <person name="Hall N."/>
            <person name="Watson M."/>
            <person name="Adriaenssens E.M."/>
            <person name="Foster-Nyarko E."/>
            <person name="Jarju S."/>
            <person name="Secka A."/>
            <person name="Antonio M."/>
            <person name="Oren A."/>
            <person name="Chaudhuri R.R."/>
            <person name="La Ragione R."/>
            <person name="Hildebrand F."/>
            <person name="Pallen M.J."/>
        </authorList>
    </citation>
    <scope>NUCLEOTIDE SEQUENCE</scope>
    <source>
        <strain evidence="7">CHK193-4272</strain>
    </source>
</reference>
<dbReference type="InterPro" id="IPR013325">
    <property type="entry name" value="RNA_pol_sigma_r2"/>
</dbReference>
<dbReference type="NCBIfam" id="TIGR02937">
    <property type="entry name" value="sigma70-ECF"/>
    <property type="match status" value="1"/>
</dbReference>
<dbReference type="GO" id="GO:0006352">
    <property type="term" value="P:DNA-templated transcription initiation"/>
    <property type="evidence" value="ECO:0007669"/>
    <property type="project" value="InterPro"/>
</dbReference>
<evidence type="ECO:0000313" key="7">
    <source>
        <dbReference type="EMBL" id="HIV61833.1"/>
    </source>
</evidence>
<evidence type="ECO:0000259" key="5">
    <source>
        <dbReference type="Pfam" id="PF04542"/>
    </source>
</evidence>
<dbReference type="CDD" id="cd06171">
    <property type="entry name" value="Sigma70_r4"/>
    <property type="match status" value="1"/>
</dbReference>
<dbReference type="Proteomes" id="UP000886808">
    <property type="component" value="Unassembled WGS sequence"/>
</dbReference>
<evidence type="ECO:0000259" key="6">
    <source>
        <dbReference type="Pfam" id="PF08281"/>
    </source>
</evidence>
<comment type="similarity">
    <text evidence="1">Belongs to the sigma-70 factor family. ECF subfamily.</text>
</comment>
<evidence type="ECO:0000256" key="2">
    <source>
        <dbReference type="ARBA" id="ARBA00023015"/>
    </source>
</evidence>
<dbReference type="Gene3D" id="1.10.10.10">
    <property type="entry name" value="Winged helix-like DNA-binding domain superfamily/Winged helix DNA-binding domain"/>
    <property type="match status" value="1"/>
</dbReference>
<dbReference type="InterPro" id="IPR007627">
    <property type="entry name" value="RNA_pol_sigma70_r2"/>
</dbReference>
<keyword evidence="4" id="KW-0804">Transcription</keyword>
<gene>
    <name evidence="7" type="ORF">H9746_03160</name>
</gene>
<dbReference type="Gene3D" id="1.10.1740.10">
    <property type="match status" value="1"/>
</dbReference>
<dbReference type="InterPro" id="IPR014284">
    <property type="entry name" value="RNA_pol_sigma-70_dom"/>
</dbReference>
<dbReference type="GO" id="GO:0003677">
    <property type="term" value="F:DNA binding"/>
    <property type="evidence" value="ECO:0007669"/>
    <property type="project" value="InterPro"/>
</dbReference>